<comment type="caution">
    <text evidence="13">The sequence shown here is derived from an EMBL/GenBank/DDBJ whole genome shotgun (WGS) entry which is preliminary data.</text>
</comment>
<keyword evidence="9" id="KW-0511">Multifunctional enzyme</keyword>
<evidence type="ECO:0000256" key="1">
    <source>
        <dbReference type="ARBA" id="ARBA00022598"/>
    </source>
</evidence>
<dbReference type="GO" id="GO:0052618">
    <property type="term" value="F:coenzyme F420-0:L-glutamate ligase activity"/>
    <property type="evidence" value="ECO:0007669"/>
    <property type="project" value="UniProtKB-EC"/>
</dbReference>
<proteinExistence type="inferred from homology"/>
<dbReference type="GO" id="GO:0046872">
    <property type="term" value="F:metal ion binding"/>
    <property type="evidence" value="ECO:0007669"/>
    <property type="project" value="UniProtKB-KW"/>
</dbReference>
<evidence type="ECO:0000256" key="10">
    <source>
        <dbReference type="SAM" id="MobiDB-lite"/>
    </source>
</evidence>
<dbReference type="InterPro" id="IPR019943">
    <property type="entry name" value="F420_FbiB_C"/>
</dbReference>
<feature type="region of interest" description="Disordered" evidence="10">
    <location>
        <begin position="424"/>
        <end position="447"/>
    </location>
</feature>
<evidence type="ECO:0000256" key="3">
    <source>
        <dbReference type="ARBA" id="ARBA00022741"/>
    </source>
</evidence>
<name>A0A7K1FJ02_9ACTN</name>
<keyword evidence="14" id="KW-1185">Reference proteome</keyword>
<keyword evidence="5" id="KW-0630">Potassium</keyword>
<evidence type="ECO:0000256" key="9">
    <source>
        <dbReference type="ARBA" id="ARBA00023268"/>
    </source>
</evidence>
<dbReference type="Gene3D" id="3.40.109.10">
    <property type="entry name" value="NADH Oxidase"/>
    <property type="match status" value="1"/>
</dbReference>
<evidence type="ECO:0000259" key="11">
    <source>
        <dbReference type="Pfam" id="PF00881"/>
    </source>
</evidence>
<keyword evidence="1 13" id="KW-0436">Ligase</keyword>
<sequence>MTGPGPAPAADGLQVLPVRGLPDFRPGDDLAGALAEAAPWLQDGDVLVVTSKVLSKVEGRLVPAPSDPEARDAFRRELIDEHTVRLVAQMGRTKIVENSLGIVAAAAGIDASNVRTDEIALLPVDPDASAAALVAAFADRGLRVGVVVTDTQGRAWRNGVTDVAIGAAGLPILDDHRGGVDEFGNELVVTQVAIGDELAAAGDLVKGKLSGVPVAVLRGLDAPGGVFDGARSLIRGPEEDLFRLGTDLAIERGRREAVLLRRTVRFFTGEPVDDEVLARCVGIALTAPAPHHTRPVRFVHVREKRQELLDAMAQQWRTDLAADGWDHERIERRTARGRVLADATEIVVPFVTGDGRHDYPDDRRRSAERTMFTVAGGAAVQALLIALAAEGLGSAWISSTIFVPDVVRRVLDLPDDWEPLGGIGIGQPEDGFAPRPPVVPGDAWVQR</sequence>
<dbReference type="EC" id="6.3.2.31" evidence="13"/>
<evidence type="ECO:0000256" key="4">
    <source>
        <dbReference type="ARBA" id="ARBA00022842"/>
    </source>
</evidence>
<dbReference type="PANTHER" id="PTHR47917">
    <property type="match status" value="1"/>
</dbReference>
<dbReference type="RefSeq" id="WP_154768129.1">
    <property type="nucleotide sequence ID" value="NZ_WLYK01000002.1"/>
</dbReference>
<dbReference type="SUPFAM" id="SSF55469">
    <property type="entry name" value="FMN-dependent nitroreductase-like"/>
    <property type="match status" value="1"/>
</dbReference>
<evidence type="ECO:0000313" key="13">
    <source>
        <dbReference type="EMBL" id="MTD14101.1"/>
    </source>
</evidence>
<dbReference type="AlphaFoldDB" id="A0A7K1FJ02"/>
<evidence type="ECO:0000256" key="5">
    <source>
        <dbReference type="ARBA" id="ARBA00022958"/>
    </source>
</evidence>
<dbReference type="InterPro" id="IPR008225">
    <property type="entry name" value="F420-0_g-glutamyl_ligase"/>
</dbReference>
<dbReference type="InterPro" id="IPR000415">
    <property type="entry name" value="Nitroreductase-like"/>
</dbReference>
<dbReference type="Proteomes" id="UP000460221">
    <property type="component" value="Unassembled WGS sequence"/>
</dbReference>
<evidence type="ECO:0000256" key="8">
    <source>
        <dbReference type="ARBA" id="ARBA00023211"/>
    </source>
</evidence>
<dbReference type="NCBIfam" id="TIGR03553">
    <property type="entry name" value="F420_FbiB_CTERM"/>
    <property type="match status" value="1"/>
</dbReference>
<dbReference type="Pfam" id="PF01996">
    <property type="entry name" value="F420_ligase"/>
    <property type="match status" value="1"/>
</dbReference>
<dbReference type="Pfam" id="PF00881">
    <property type="entry name" value="Nitroreductase"/>
    <property type="match status" value="1"/>
</dbReference>
<accession>A0A7K1FJ02</accession>
<evidence type="ECO:0000256" key="6">
    <source>
        <dbReference type="ARBA" id="ARBA00023002"/>
    </source>
</evidence>
<dbReference type="NCBIfam" id="TIGR01916">
    <property type="entry name" value="F420_cofE"/>
    <property type="match status" value="1"/>
</dbReference>
<dbReference type="Gene3D" id="3.90.1660.10">
    <property type="entry name" value="CofE-like domain"/>
    <property type="match status" value="1"/>
</dbReference>
<dbReference type="InterPro" id="IPR023661">
    <property type="entry name" value="FbiB"/>
</dbReference>
<dbReference type="PANTHER" id="PTHR47917:SF1">
    <property type="entry name" value="COENZYME F420:L-GLUTAMATE LIGASE"/>
    <property type="match status" value="1"/>
</dbReference>
<dbReference type="InterPro" id="IPR002847">
    <property type="entry name" value="F420-0_gamma-glut_ligase-dom"/>
</dbReference>
<evidence type="ECO:0000259" key="12">
    <source>
        <dbReference type="Pfam" id="PF01996"/>
    </source>
</evidence>
<dbReference type="Gene3D" id="3.30.1330.100">
    <property type="entry name" value="CofE-like"/>
    <property type="match status" value="1"/>
</dbReference>
<keyword evidence="3" id="KW-0547">Nucleotide-binding</keyword>
<feature type="domain" description="Coenzyme F420:L-glutamate ligase-like" evidence="12">
    <location>
        <begin position="21"/>
        <end position="219"/>
    </location>
</feature>
<dbReference type="HAMAP" id="MF_01259">
    <property type="entry name" value="F420_ligase_FbiB"/>
    <property type="match status" value="1"/>
</dbReference>
<keyword evidence="7" id="KW-0342">GTP-binding</keyword>
<dbReference type="NCBIfam" id="NF009810">
    <property type="entry name" value="PRK13294.1"/>
    <property type="match status" value="1"/>
</dbReference>
<evidence type="ECO:0000256" key="7">
    <source>
        <dbReference type="ARBA" id="ARBA00023134"/>
    </source>
</evidence>
<keyword evidence="4" id="KW-0460">Magnesium</keyword>
<dbReference type="GO" id="GO:0016491">
    <property type="term" value="F:oxidoreductase activity"/>
    <property type="evidence" value="ECO:0007669"/>
    <property type="project" value="UniProtKB-KW"/>
</dbReference>
<evidence type="ECO:0000313" key="14">
    <source>
        <dbReference type="Proteomes" id="UP000460221"/>
    </source>
</evidence>
<evidence type="ECO:0000256" key="2">
    <source>
        <dbReference type="ARBA" id="ARBA00022723"/>
    </source>
</evidence>
<reference evidence="13 14" key="1">
    <citation type="submission" date="2019-11" db="EMBL/GenBank/DDBJ databases">
        <authorList>
            <person name="Jiang L.-Q."/>
        </authorList>
    </citation>
    <scope>NUCLEOTIDE SEQUENCE [LARGE SCALE GENOMIC DNA]</scope>
    <source>
        <strain evidence="13 14">YIM 132087</strain>
    </source>
</reference>
<dbReference type="SUPFAM" id="SSF144010">
    <property type="entry name" value="CofE-like"/>
    <property type="match status" value="1"/>
</dbReference>
<protein>
    <submittedName>
        <fullName evidence="13">Coenzyme F420-0:L-glutamate ligase</fullName>
        <ecNumber evidence="13">6.3.2.31</ecNumber>
    </submittedName>
</protein>
<dbReference type="EMBL" id="WLYK01000002">
    <property type="protein sequence ID" value="MTD14101.1"/>
    <property type="molecule type" value="Genomic_DNA"/>
</dbReference>
<dbReference type="GO" id="GO:0005525">
    <property type="term" value="F:GTP binding"/>
    <property type="evidence" value="ECO:0007669"/>
    <property type="project" value="UniProtKB-KW"/>
</dbReference>
<keyword evidence="6" id="KW-0560">Oxidoreductase</keyword>
<organism evidence="13 14">
    <name type="scientific">Nakamurella alba</name>
    <dbReference type="NCBI Taxonomy" id="2665158"/>
    <lineage>
        <taxon>Bacteria</taxon>
        <taxon>Bacillati</taxon>
        <taxon>Actinomycetota</taxon>
        <taxon>Actinomycetes</taxon>
        <taxon>Nakamurellales</taxon>
        <taxon>Nakamurellaceae</taxon>
        <taxon>Nakamurella</taxon>
    </lineage>
</organism>
<keyword evidence="8" id="KW-0464">Manganese</keyword>
<dbReference type="InterPro" id="IPR029479">
    <property type="entry name" value="Nitroreductase"/>
</dbReference>
<gene>
    <name evidence="13" type="ORF">GIS00_09105</name>
</gene>
<keyword evidence="2" id="KW-0479">Metal-binding</keyword>
<feature type="domain" description="Nitroreductase" evidence="11">
    <location>
        <begin position="261"/>
        <end position="426"/>
    </location>
</feature>